<evidence type="ECO:0000313" key="2">
    <source>
        <dbReference type="EMBL" id="CAF0952702.1"/>
    </source>
</evidence>
<dbReference type="Proteomes" id="UP000681722">
    <property type="component" value="Unassembled WGS sequence"/>
</dbReference>
<feature type="non-terminal residue" evidence="3">
    <location>
        <position position="128"/>
    </location>
</feature>
<keyword evidence="6" id="KW-1185">Reference proteome</keyword>
<evidence type="ECO:0000313" key="3">
    <source>
        <dbReference type="EMBL" id="CAF1026143.1"/>
    </source>
</evidence>
<feature type="compositionally biased region" description="Basic and acidic residues" evidence="1">
    <location>
        <begin position="117"/>
        <end position="128"/>
    </location>
</feature>
<evidence type="ECO:0000256" key="1">
    <source>
        <dbReference type="SAM" id="MobiDB-lite"/>
    </source>
</evidence>
<dbReference type="Proteomes" id="UP000677228">
    <property type="component" value="Unassembled WGS sequence"/>
</dbReference>
<dbReference type="Proteomes" id="UP000663829">
    <property type="component" value="Unassembled WGS sequence"/>
</dbReference>
<dbReference type="EMBL" id="CAJOBC010003712">
    <property type="protein sequence ID" value="CAF3797295.1"/>
    <property type="molecule type" value="Genomic_DNA"/>
</dbReference>
<evidence type="ECO:0000313" key="6">
    <source>
        <dbReference type="Proteomes" id="UP000663829"/>
    </source>
</evidence>
<dbReference type="EMBL" id="CAJNOQ010003712">
    <property type="protein sequence ID" value="CAF1026143.1"/>
    <property type="molecule type" value="Genomic_DNA"/>
</dbReference>
<organism evidence="3 6">
    <name type="scientific">Didymodactylos carnosus</name>
    <dbReference type="NCBI Taxonomy" id="1234261"/>
    <lineage>
        <taxon>Eukaryota</taxon>
        <taxon>Metazoa</taxon>
        <taxon>Spiralia</taxon>
        <taxon>Gnathifera</taxon>
        <taxon>Rotifera</taxon>
        <taxon>Eurotatoria</taxon>
        <taxon>Bdelloidea</taxon>
        <taxon>Philodinida</taxon>
        <taxon>Philodinidae</taxon>
        <taxon>Didymodactylos</taxon>
    </lineage>
</organism>
<dbReference type="EMBL" id="CAJNOK010004870">
    <property type="protein sequence ID" value="CAF0952702.1"/>
    <property type="molecule type" value="Genomic_DNA"/>
</dbReference>
<reference evidence="3" key="1">
    <citation type="submission" date="2021-02" db="EMBL/GenBank/DDBJ databases">
        <authorList>
            <person name="Nowell W R."/>
        </authorList>
    </citation>
    <scope>NUCLEOTIDE SEQUENCE</scope>
</reference>
<dbReference type="Proteomes" id="UP000682733">
    <property type="component" value="Unassembled WGS sequence"/>
</dbReference>
<name>A0A814IME4_9BILA</name>
<gene>
    <name evidence="3" type="ORF">GPM918_LOCUS15039</name>
    <name evidence="2" type="ORF">OVA965_LOCUS12222</name>
    <name evidence="5" type="ORF">SRO942_LOCUS15039</name>
    <name evidence="4" type="ORF">TMI583_LOCUS12221</name>
</gene>
<accession>A0A814IME4</accession>
<dbReference type="AlphaFoldDB" id="A0A814IME4"/>
<dbReference type="EMBL" id="CAJOBA010004873">
    <property type="protein sequence ID" value="CAF3726257.1"/>
    <property type="molecule type" value="Genomic_DNA"/>
</dbReference>
<evidence type="ECO:0000313" key="4">
    <source>
        <dbReference type="EMBL" id="CAF3726257.1"/>
    </source>
</evidence>
<proteinExistence type="predicted"/>
<sequence>MRWKPEELVTELQQRKLPGGKFYFTQKEFLKEGQIRSFFSRLKALRGKPQQNMEVDDGDDEPFEDDQTFMEVSRRYKLRDAAGVSKPATTIVPHNRPTSPDKRHGSTPDVTPPNKRRQSEMNSKKEER</sequence>
<evidence type="ECO:0000313" key="5">
    <source>
        <dbReference type="EMBL" id="CAF3797295.1"/>
    </source>
</evidence>
<feature type="region of interest" description="Disordered" evidence="1">
    <location>
        <begin position="80"/>
        <end position="128"/>
    </location>
</feature>
<comment type="caution">
    <text evidence="3">The sequence shown here is derived from an EMBL/GenBank/DDBJ whole genome shotgun (WGS) entry which is preliminary data.</text>
</comment>
<protein>
    <submittedName>
        <fullName evidence="3">Uncharacterized protein</fullName>
    </submittedName>
</protein>